<evidence type="ECO:0000256" key="2">
    <source>
        <dbReference type="ARBA" id="ARBA00001460"/>
    </source>
</evidence>
<evidence type="ECO:0000313" key="18">
    <source>
        <dbReference type="Proteomes" id="UP000711391"/>
    </source>
</evidence>
<dbReference type="AlphaFoldDB" id="A0A937IFS8"/>
<dbReference type="Pfam" id="PF01502">
    <property type="entry name" value="PRA-CH"/>
    <property type="match status" value="1"/>
</dbReference>
<keyword evidence="12 15" id="KW-0067">ATP-binding</keyword>
<keyword evidence="13 15" id="KW-0368">Histidine biosynthesis</keyword>
<keyword evidence="9 15" id="KW-0028">Amino-acid biosynthesis</keyword>
<dbReference type="InterPro" id="IPR002496">
    <property type="entry name" value="PRib_AMP_CycHydrolase_dom"/>
</dbReference>
<dbReference type="EC" id="3.6.1.31" evidence="15"/>
<evidence type="ECO:0000256" key="12">
    <source>
        <dbReference type="ARBA" id="ARBA00022840"/>
    </source>
</evidence>
<evidence type="ECO:0000256" key="9">
    <source>
        <dbReference type="ARBA" id="ARBA00022605"/>
    </source>
</evidence>
<comment type="pathway">
    <text evidence="4 15">Amino-acid biosynthesis; L-histidine biosynthesis; L-histidine from 5-phospho-alpha-D-ribose 1-diphosphate: step 3/9.</text>
</comment>
<gene>
    <name evidence="15" type="primary">hisI</name>
    <name evidence="15" type="synonym">hisIE</name>
    <name evidence="17" type="ORF">ISQ64_01090</name>
</gene>
<evidence type="ECO:0000256" key="1">
    <source>
        <dbReference type="ARBA" id="ARBA00000024"/>
    </source>
</evidence>
<keyword evidence="10 15" id="KW-0547">Nucleotide-binding</keyword>
<comment type="catalytic activity">
    <reaction evidence="1 15">
        <text>1-(5-phospho-beta-D-ribosyl)-5'-AMP + H2O = 1-(5-phospho-beta-D-ribosyl)-5-[(5-phospho-beta-D-ribosylamino)methylideneamino]imidazole-4-carboxamide</text>
        <dbReference type="Rhea" id="RHEA:20049"/>
        <dbReference type="ChEBI" id="CHEBI:15377"/>
        <dbReference type="ChEBI" id="CHEBI:58435"/>
        <dbReference type="ChEBI" id="CHEBI:59457"/>
        <dbReference type="EC" id="3.5.4.19"/>
    </reaction>
</comment>
<dbReference type="HAMAP" id="MF_01020">
    <property type="entry name" value="HisE"/>
    <property type="match status" value="1"/>
</dbReference>
<comment type="caution">
    <text evidence="17">The sequence shown here is derived from an EMBL/GenBank/DDBJ whole genome shotgun (WGS) entry which is preliminary data.</text>
</comment>
<dbReference type="EC" id="3.5.4.19" evidence="15"/>
<keyword evidence="11 15" id="KW-0378">Hydrolase</keyword>
<dbReference type="SUPFAM" id="SSF101386">
    <property type="entry name" value="all-alpha NTP pyrophosphatases"/>
    <property type="match status" value="1"/>
</dbReference>
<dbReference type="HAMAP" id="MF_01019">
    <property type="entry name" value="HisIE"/>
    <property type="match status" value="1"/>
</dbReference>
<evidence type="ECO:0000259" key="16">
    <source>
        <dbReference type="Pfam" id="PF01502"/>
    </source>
</evidence>
<reference evidence="17" key="1">
    <citation type="submission" date="2020-10" db="EMBL/GenBank/DDBJ databases">
        <title>Microbiome of the Black Sea water column analyzed by genome centric metagenomics.</title>
        <authorList>
            <person name="Cabello-Yeves P.J."/>
            <person name="Callieri C."/>
            <person name="Picazo A."/>
            <person name="Mehrshad M."/>
            <person name="Haro-Moreno J.M."/>
            <person name="Roda-Garcia J."/>
            <person name="Dzembekova N."/>
            <person name="Slabakova V."/>
            <person name="Slabakova N."/>
            <person name="Moncheva S."/>
            <person name="Rodriguez-Valera F."/>
        </authorList>
    </citation>
    <scope>NUCLEOTIDE SEQUENCE</scope>
    <source>
        <strain evidence="17">BS307-5m-G50</strain>
    </source>
</reference>
<comment type="catalytic activity">
    <reaction evidence="2 15">
        <text>1-(5-phospho-beta-D-ribosyl)-ATP + H2O = 1-(5-phospho-beta-D-ribosyl)-5'-AMP + diphosphate + H(+)</text>
        <dbReference type="Rhea" id="RHEA:22828"/>
        <dbReference type="ChEBI" id="CHEBI:15377"/>
        <dbReference type="ChEBI" id="CHEBI:15378"/>
        <dbReference type="ChEBI" id="CHEBI:33019"/>
        <dbReference type="ChEBI" id="CHEBI:59457"/>
        <dbReference type="ChEBI" id="CHEBI:73183"/>
        <dbReference type="EC" id="3.6.1.31"/>
    </reaction>
</comment>
<comment type="pathway">
    <text evidence="5 15">Amino-acid biosynthesis; L-histidine biosynthesis; L-histidine from 5-phospho-alpha-D-ribose 1-diphosphate: step 2/9.</text>
</comment>
<dbReference type="PANTHER" id="PTHR42945:SF9">
    <property type="entry name" value="HISTIDINE BIOSYNTHESIS BIFUNCTIONAL PROTEIN HISIE"/>
    <property type="match status" value="1"/>
</dbReference>
<dbReference type="InterPro" id="IPR008179">
    <property type="entry name" value="HisE"/>
</dbReference>
<dbReference type="Pfam" id="PF01503">
    <property type="entry name" value="PRA-PH"/>
    <property type="match status" value="1"/>
</dbReference>
<keyword evidence="14 15" id="KW-0511">Multifunctional enzyme</keyword>
<evidence type="ECO:0000256" key="6">
    <source>
        <dbReference type="ARBA" id="ARBA00007731"/>
    </source>
</evidence>
<dbReference type="Proteomes" id="UP000711391">
    <property type="component" value="Unassembled WGS sequence"/>
</dbReference>
<feature type="region of interest" description="Phosphoribosyl-AMP cyclohydrolase" evidence="15">
    <location>
        <begin position="1"/>
        <end position="109"/>
    </location>
</feature>
<dbReference type="Gene3D" id="1.10.287.1080">
    <property type="entry name" value="MazG-like"/>
    <property type="match status" value="1"/>
</dbReference>
<keyword evidence="8 15" id="KW-0963">Cytoplasm</keyword>
<dbReference type="NCBIfam" id="TIGR03188">
    <property type="entry name" value="histidine_hisI"/>
    <property type="match status" value="1"/>
</dbReference>
<dbReference type="PANTHER" id="PTHR42945">
    <property type="entry name" value="HISTIDINE BIOSYNTHESIS BIFUNCTIONAL PROTEIN"/>
    <property type="match status" value="1"/>
</dbReference>
<feature type="domain" description="Phosphoribosyl-AMP cyclohydrolase" evidence="16">
    <location>
        <begin position="28"/>
        <end position="101"/>
    </location>
</feature>
<dbReference type="InterPro" id="IPR023019">
    <property type="entry name" value="His_synth_HisIE"/>
</dbReference>
<dbReference type="InterPro" id="IPR038019">
    <property type="entry name" value="PRib_AMP_CycHydrolase_sf"/>
</dbReference>
<protein>
    <recommendedName>
        <fullName evidence="15">Histidine biosynthesis bifunctional protein HisIE</fullName>
    </recommendedName>
    <domain>
        <recommendedName>
            <fullName evidence="15">Phosphoribosyl-AMP cyclohydrolase</fullName>
            <shortName evidence="15">PRA-CH</shortName>
            <ecNumber evidence="15">3.5.4.19</ecNumber>
        </recommendedName>
    </domain>
    <domain>
        <recommendedName>
            <fullName evidence="15">Phosphoribosyl-ATP pyrophosphatase</fullName>
            <shortName evidence="15">PRA-PH</shortName>
            <ecNumber evidence="15">3.6.1.31</ecNumber>
        </recommendedName>
    </domain>
</protein>
<sequence>MEITKIKWNDKNLIPAIIQDYETLNVLMLGYMNEEAISQSIQNGQVTFFSRSKNRLWTKGETSGNKLLIKDIKLDCDNDTILIKAKPLGPTCHKGTTSCFKAEDDQFSIINKLESMIESRMLETDPNSYTSTLIEKGIKEISKKLTEEAVETSISAVTNDGRVTDESADLIYHLLVLLKTQGLSFSDVTRELERRNSNQ</sequence>
<dbReference type="NCBIfam" id="NF002747">
    <property type="entry name" value="PRK02759.1"/>
    <property type="match status" value="1"/>
</dbReference>
<comment type="similarity">
    <text evidence="7 15">In the N-terminal section; belongs to the PRA-CH family.</text>
</comment>
<name>A0A937IFS8_9GAMM</name>
<dbReference type="GO" id="GO:0004635">
    <property type="term" value="F:phosphoribosyl-AMP cyclohydrolase activity"/>
    <property type="evidence" value="ECO:0007669"/>
    <property type="project" value="UniProtKB-UniRule"/>
</dbReference>
<evidence type="ECO:0000256" key="13">
    <source>
        <dbReference type="ARBA" id="ARBA00023102"/>
    </source>
</evidence>
<dbReference type="GO" id="GO:0005524">
    <property type="term" value="F:ATP binding"/>
    <property type="evidence" value="ECO:0007669"/>
    <property type="project" value="UniProtKB-KW"/>
</dbReference>
<dbReference type="Gene3D" id="3.10.20.810">
    <property type="entry name" value="Phosphoribosyl-AMP cyclohydrolase"/>
    <property type="match status" value="1"/>
</dbReference>
<organism evidence="17 18">
    <name type="scientific">SAR86 cluster bacterium</name>
    <dbReference type="NCBI Taxonomy" id="2030880"/>
    <lineage>
        <taxon>Bacteria</taxon>
        <taxon>Pseudomonadati</taxon>
        <taxon>Pseudomonadota</taxon>
        <taxon>Gammaproteobacteria</taxon>
        <taxon>SAR86 cluster</taxon>
    </lineage>
</organism>
<feature type="region of interest" description="Phosphoribosyl-ATP pyrophosphohydrolase" evidence="15">
    <location>
        <begin position="110"/>
        <end position="199"/>
    </location>
</feature>
<dbReference type="InterPro" id="IPR021130">
    <property type="entry name" value="PRib-ATP_PPHydrolase-like"/>
</dbReference>
<evidence type="ECO:0000256" key="5">
    <source>
        <dbReference type="ARBA" id="ARBA00005204"/>
    </source>
</evidence>
<dbReference type="FunFam" id="3.10.20.810:FF:000001">
    <property type="entry name" value="Histidine biosynthesis bifunctional protein HisIE"/>
    <property type="match status" value="1"/>
</dbReference>
<dbReference type="EMBL" id="JADHQD010000004">
    <property type="protein sequence ID" value="MBL6817982.1"/>
    <property type="molecule type" value="Genomic_DNA"/>
</dbReference>
<accession>A0A937IFS8</accession>
<evidence type="ECO:0000256" key="10">
    <source>
        <dbReference type="ARBA" id="ARBA00022741"/>
    </source>
</evidence>
<evidence type="ECO:0000256" key="4">
    <source>
        <dbReference type="ARBA" id="ARBA00005169"/>
    </source>
</evidence>
<dbReference type="CDD" id="cd11534">
    <property type="entry name" value="NTP-PPase_HisIE_like"/>
    <property type="match status" value="1"/>
</dbReference>
<dbReference type="GO" id="GO:0004636">
    <property type="term" value="F:phosphoribosyl-ATP diphosphatase activity"/>
    <property type="evidence" value="ECO:0007669"/>
    <property type="project" value="UniProtKB-UniRule"/>
</dbReference>
<dbReference type="GO" id="GO:0005737">
    <property type="term" value="C:cytoplasm"/>
    <property type="evidence" value="ECO:0007669"/>
    <property type="project" value="UniProtKB-SubCell"/>
</dbReference>
<evidence type="ECO:0000256" key="3">
    <source>
        <dbReference type="ARBA" id="ARBA00004496"/>
    </source>
</evidence>
<dbReference type="GO" id="GO:0000105">
    <property type="term" value="P:L-histidine biosynthetic process"/>
    <property type="evidence" value="ECO:0007669"/>
    <property type="project" value="UniProtKB-UniRule"/>
</dbReference>
<comment type="subcellular location">
    <subcellularLocation>
        <location evidence="3 15">Cytoplasm</location>
    </subcellularLocation>
</comment>
<evidence type="ECO:0000313" key="17">
    <source>
        <dbReference type="EMBL" id="MBL6817982.1"/>
    </source>
</evidence>
<dbReference type="SUPFAM" id="SSF141734">
    <property type="entry name" value="HisI-like"/>
    <property type="match status" value="1"/>
</dbReference>
<evidence type="ECO:0000256" key="7">
    <source>
        <dbReference type="ARBA" id="ARBA00008299"/>
    </source>
</evidence>
<dbReference type="NCBIfam" id="NF000768">
    <property type="entry name" value="PRK00051.1"/>
    <property type="match status" value="1"/>
</dbReference>
<comment type="similarity">
    <text evidence="6 15">In the C-terminal section; belongs to the PRA-PH family.</text>
</comment>
<evidence type="ECO:0000256" key="8">
    <source>
        <dbReference type="ARBA" id="ARBA00022490"/>
    </source>
</evidence>
<evidence type="ECO:0000256" key="14">
    <source>
        <dbReference type="ARBA" id="ARBA00023268"/>
    </source>
</evidence>
<evidence type="ECO:0000256" key="15">
    <source>
        <dbReference type="HAMAP-Rule" id="MF_01019"/>
    </source>
</evidence>
<evidence type="ECO:0000256" key="11">
    <source>
        <dbReference type="ARBA" id="ARBA00022801"/>
    </source>
</evidence>
<proteinExistence type="inferred from homology"/>